<evidence type="ECO:0000256" key="1">
    <source>
        <dbReference type="SAM" id="MobiDB-lite"/>
    </source>
</evidence>
<protein>
    <recommendedName>
        <fullName evidence="2">DEP domain-containing protein</fullName>
    </recommendedName>
</protein>
<dbReference type="Pfam" id="PF04784">
    <property type="entry name" value="DUF547"/>
    <property type="match status" value="1"/>
</dbReference>
<dbReference type="Proteomes" id="UP000012073">
    <property type="component" value="Unassembled WGS sequence"/>
</dbReference>
<feature type="domain" description="DEP" evidence="2">
    <location>
        <begin position="64"/>
        <end position="137"/>
    </location>
</feature>
<accession>R7Q6X7</accession>
<dbReference type="PhylomeDB" id="R7Q6X7"/>
<feature type="region of interest" description="Disordered" evidence="1">
    <location>
        <begin position="185"/>
        <end position="204"/>
    </location>
</feature>
<dbReference type="PANTHER" id="PTHR46361:SF3">
    <property type="entry name" value="ELECTRON CARRIER_ PROTEIN DISULFIDE OXIDOREDUCTASE"/>
    <property type="match status" value="1"/>
</dbReference>
<dbReference type="InterPro" id="IPR036388">
    <property type="entry name" value="WH-like_DNA-bd_sf"/>
</dbReference>
<dbReference type="PANTHER" id="PTHR46361">
    <property type="entry name" value="ELECTRON CARRIER/ PROTEIN DISULFIDE OXIDOREDUCTASE"/>
    <property type="match status" value="1"/>
</dbReference>
<name>R7Q6X7_CHOCR</name>
<reference evidence="4" key="1">
    <citation type="journal article" date="2013" name="Proc. Natl. Acad. Sci. U.S.A.">
        <title>Genome structure and metabolic features in the red seaweed Chondrus crispus shed light on evolution of the Archaeplastida.</title>
        <authorList>
            <person name="Collen J."/>
            <person name="Porcel B."/>
            <person name="Carre W."/>
            <person name="Ball S.G."/>
            <person name="Chaparro C."/>
            <person name="Tonon T."/>
            <person name="Barbeyron T."/>
            <person name="Michel G."/>
            <person name="Noel B."/>
            <person name="Valentin K."/>
            <person name="Elias M."/>
            <person name="Artiguenave F."/>
            <person name="Arun A."/>
            <person name="Aury J.M."/>
            <person name="Barbosa-Neto J.F."/>
            <person name="Bothwell J.H."/>
            <person name="Bouget F.Y."/>
            <person name="Brillet L."/>
            <person name="Cabello-Hurtado F."/>
            <person name="Capella-Gutierrez S."/>
            <person name="Charrier B."/>
            <person name="Cladiere L."/>
            <person name="Cock J.M."/>
            <person name="Coelho S.M."/>
            <person name="Colleoni C."/>
            <person name="Czjzek M."/>
            <person name="Da Silva C."/>
            <person name="Delage L."/>
            <person name="Denoeud F."/>
            <person name="Deschamps P."/>
            <person name="Dittami S.M."/>
            <person name="Gabaldon T."/>
            <person name="Gachon C.M."/>
            <person name="Groisillier A."/>
            <person name="Herve C."/>
            <person name="Jabbari K."/>
            <person name="Katinka M."/>
            <person name="Kloareg B."/>
            <person name="Kowalczyk N."/>
            <person name="Labadie K."/>
            <person name="Leblanc C."/>
            <person name="Lopez P.J."/>
            <person name="McLachlan D.H."/>
            <person name="Meslet-Cladiere L."/>
            <person name="Moustafa A."/>
            <person name="Nehr Z."/>
            <person name="Nyvall Collen P."/>
            <person name="Panaud O."/>
            <person name="Partensky F."/>
            <person name="Poulain J."/>
            <person name="Rensing S.A."/>
            <person name="Rousvoal S."/>
            <person name="Samson G."/>
            <person name="Symeonidi A."/>
            <person name="Weissenbach J."/>
            <person name="Zambounis A."/>
            <person name="Wincker P."/>
            <person name="Boyen C."/>
        </authorList>
    </citation>
    <scope>NUCLEOTIDE SEQUENCE [LARGE SCALE GENOMIC DNA]</scope>
    <source>
        <strain evidence="4">cv. Stackhouse</strain>
    </source>
</reference>
<dbReference type="GO" id="GO:0035556">
    <property type="term" value="P:intracellular signal transduction"/>
    <property type="evidence" value="ECO:0007669"/>
    <property type="project" value="InterPro"/>
</dbReference>
<dbReference type="STRING" id="2769.R7Q6X7"/>
<dbReference type="CDD" id="cd04371">
    <property type="entry name" value="DEP"/>
    <property type="match status" value="1"/>
</dbReference>
<evidence type="ECO:0000313" key="3">
    <source>
        <dbReference type="EMBL" id="CDF33789.1"/>
    </source>
</evidence>
<dbReference type="PROSITE" id="PS50186">
    <property type="entry name" value="DEP"/>
    <property type="match status" value="1"/>
</dbReference>
<dbReference type="OrthoDB" id="418495at2759"/>
<dbReference type="EMBL" id="HG001658">
    <property type="protein sequence ID" value="CDF33789.1"/>
    <property type="molecule type" value="Genomic_DNA"/>
</dbReference>
<dbReference type="InterPro" id="IPR006869">
    <property type="entry name" value="DUF547"/>
</dbReference>
<feature type="compositionally biased region" description="Polar residues" evidence="1">
    <location>
        <begin position="189"/>
        <end position="202"/>
    </location>
</feature>
<dbReference type="SMART" id="SM00049">
    <property type="entry name" value="DEP"/>
    <property type="match status" value="1"/>
</dbReference>
<evidence type="ECO:0000313" key="4">
    <source>
        <dbReference type="Proteomes" id="UP000012073"/>
    </source>
</evidence>
<dbReference type="RefSeq" id="XP_005713608.1">
    <property type="nucleotide sequence ID" value="XM_005713551.1"/>
</dbReference>
<keyword evidence="4" id="KW-1185">Reference proteome</keyword>
<proteinExistence type="predicted"/>
<dbReference type="InterPro" id="IPR036390">
    <property type="entry name" value="WH_DNA-bd_sf"/>
</dbReference>
<sequence length="623" mass="69339">MFGARSRKRKVSEQVVPGTIEDPAIVARRAPMGSAFSPEVANLFDNPDYPIPNFQQVYDLMRLPDKGLKLEDRRWRIVSYSKCFVGSEAVEWMIDNLGLDRPTAVSTGQRLMDAGIMHHVTHSEPFCDGYYFYRFQEDEESNVLNMKRVWDSAIPTARAVDVSKNLLTRLALLCEEHRKGILAGKELSKTSSSPTDASQSTPVLKGPPTPSFIQHTSTAAAAAAAISPSLARSFSTPLASAALSLTSGQAVTPPLLGPNRSSSFTAAPSYTMSDDVDYTALAKSESFRQYTLMAAELQRVQLVALNQEERIAFFVNCYNLLCLHGYVSHGPPTNFVRRYMFFRGLSYRIAGLDMTLDDIEHGILRGNKKPPMIKWMQQLRPSDPKCQHVITKRDGRIHFVISAGTRSDPPVRILDGDNLQEELYEATIEFLSCSVKVDIEKREVTLPRIFLWYAEDFPTPEKNLLLWVARYLPAETSHQLVSLVSGSEALPMIVHENFDWCNAEARFNASVVRKKRRRLEREKLDAEQGALRRSSDNLTPFLSPDLFHAQPPQDLDAILAASSGMPLPVTNSGRVRPDLAALLASSSVNLPSPAEVRSESADQCNASKTNGTSTVEEEQSKDR</sequence>
<dbReference type="Pfam" id="PF00610">
    <property type="entry name" value="DEP"/>
    <property type="match status" value="1"/>
</dbReference>
<evidence type="ECO:0000259" key="2">
    <source>
        <dbReference type="PROSITE" id="PS50186"/>
    </source>
</evidence>
<gene>
    <name evidence="3" type="ORF">CHC_T00002401001</name>
</gene>
<dbReference type="Gramene" id="CDF33789">
    <property type="protein sequence ID" value="CDF33789"/>
    <property type="gene ID" value="CHC_T00002401001"/>
</dbReference>
<dbReference type="GeneID" id="17321323"/>
<dbReference type="InterPro" id="IPR000591">
    <property type="entry name" value="DEP_dom"/>
</dbReference>
<feature type="region of interest" description="Disordered" evidence="1">
    <location>
        <begin position="590"/>
        <end position="623"/>
    </location>
</feature>
<dbReference type="SUPFAM" id="SSF46785">
    <property type="entry name" value="Winged helix' DNA-binding domain"/>
    <property type="match status" value="1"/>
</dbReference>
<organism evidence="3 4">
    <name type="scientific">Chondrus crispus</name>
    <name type="common">Carrageen Irish moss</name>
    <name type="synonym">Polymorpha crispa</name>
    <dbReference type="NCBI Taxonomy" id="2769"/>
    <lineage>
        <taxon>Eukaryota</taxon>
        <taxon>Rhodophyta</taxon>
        <taxon>Florideophyceae</taxon>
        <taxon>Rhodymeniophycidae</taxon>
        <taxon>Gigartinales</taxon>
        <taxon>Gigartinaceae</taxon>
        <taxon>Chondrus</taxon>
    </lineage>
</organism>
<dbReference type="AlphaFoldDB" id="R7Q6X7"/>
<dbReference type="KEGG" id="ccp:CHC_T00002401001"/>
<feature type="compositionally biased region" description="Polar residues" evidence="1">
    <location>
        <begin position="601"/>
        <end position="614"/>
    </location>
</feature>
<dbReference type="Gene3D" id="1.10.10.10">
    <property type="entry name" value="Winged helix-like DNA-binding domain superfamily/Winged helix DNA-binding domain"/>
    <property type="match status" value="1"/>
</dbReference>